<comment type="subcellular location">
    <subcellularLocation>
        <location evidence="1">Endoplasmic reticulum membrane</location>
        <topology evidence="1">Multi-pass membrane protein</topology>
    </subcellularLocation>
</comment>
<evidence type="ECO:0000256" key="6">
    <source>
        <dbReference type="ARBA" id="ARBA00022989"/>
    </source>
</evidence>
<dbReference type="PANTHER" id="PTHR13202:SF0">
    <property type="entry name" value="SIGNAL PEPTIDASE COMPLEX SUBUNIT 1"/>
    <property type="match status" value="1"/>
</dbReference>
<evidence type="ECO:0000256" key="4">
    <source>
        <dbReference type="ARBA" id="ARBA00022692"/>
    </source>
</evidence>
<keyword evidence="5" id="KW-0256">Endoplasmic reticulum</keyword>
<dbReference type="Pfam" id="PF06645">
    <property type="entry name" value="SPC12"/>
    <property type="match status" value="1"/>
</dbReference>
<evidence type="ECO:0000313" key="11">
    <source>
        <dbReference type="Proteomes" id="UP001565368"/>
    </source>
</evidence>
<keyword evidence="11" id="KW-1185">Reference proteome</keyword>
<dbReference type="PANTHER" id="PTHR13202">
    <property type="entry name" value="MICROSOMAL SIGNAL PEPTIDASE 12 KDA SUBUNIT"/>
    <property type="match status" value="1"/>
</dbReference>
<protein>
    <recommendedName>
        <fullName evidence="3">Signal peptidase complex subunit 1</fullName>
    </recommendedName>
</protein>
<reference evidence="10 11" key="1">
    <citation type="submission" date="2023-08" db="EMBL/GenBank/DDBJ databases">
        <title>Annotated Genome Sequence of Vanrija albida AlHP1.</title>
        <authorList>
            <person name="Herzog R."/>
        </authorList>
    </citation>
    <scope>NUCLEOTIDE SEQUENCE [LARGE SCALE GENOMIC DNA]</scope>
    <source>
        <strain evidence="10 11">AlHP1</strain>
    </source>
</reference>
<comment type="similarity">
    <text evidence="2">Belongs to the SPCS1 family.</text>
</comment>
<comment type="function">
    <text evidence="8">Component of the signal peptidase complex (SPC) which catalyzes the cleavage of N-terminal signal sequences from nascent proteins as they are translocated into the lumen of the endoplasmic reticulum. Dispensable for SPC enzymatic activity.</text>
</comment>
<evidence type="ECO:0000256" key="1">
    <source>
        <dbReference type="ARBA" id="ARBA00004477"/>
    </source>
</evidence>
<sequence>MEYLPKPARDFLEGDIDPYSQQQLEWYSTLYLCLLVLVAFGVSFATASVAVALQIFAGGFLLLLVATVPGWPYLNAHPIRFLKVRKSVAKA</sequence>
<organism evidence="10 11">
    <name type="scientific">Vanrija albida</name>
    <dbReference type="NCBI Taxonomy" id="181172"/>
    <lineage>
        <taxon>Eukaryota</taxon>
        <taxon>Fungi</taxon>
        <taxon>Dikarya</taxon>
        <taxon>Basidiomycota</taxon>
        <taxon>Agaricomycotina</taxon>
        <taxon>Tremellomycetes</taxon>
        <taxon>Trichosporonales</taxon>
        <taxon>Trichosporonaceae</taxon>
        <taxon>Vanrija</taxon>
    </lineage>
</organism>
<name>A0ABR3PWV3_9TREE</name>
<keyword evidence="4 9" id="KW-0812">Transmembrane</keyword>
<feature type="transmembrane region" description="Helical" evidence="9">
    <location>
        <begin position="29"/>
        <end position="49"/>
    </location>
</feature>
<evidence type="ECO:0000256" key="3">
    <source>
        <dbReference type="ARBA" id="ARBA00017059"/>
    </source>
</evidence>
<comment type="caution">
    <text evidence="10">The sequence shown here is derived from an EMBL/GenBank/DDBJ whole genome shotgun (WGS) entry which is preliminary data.</text>
</comment>
<feature type="transmembrane region" description="Helical" evidence="9">
    <location>
        <begin position="55"/>
        <end position="76"/>
    </location>
</feature>
<dbReference type="EMBL" id="JBBXJM010000005">
    <property type="protein sequence ID" value="KAL1406914.1"/>
    <property type="molecule type" value="Genomic_DNA"/>
</dbReference>
<evidence type="ECO:0000313" key="10">
    <source>
        <dbReference type="EMBL" id="KAL1406914.1"/>
    </source>
</evidence>
<gene>
    <name evidence="10" type="ORF">Q8F55_006326</name>
</gene>
<accession>A0ABR3PWV3</accession>
<dbReference type="RefSeq" id="XP_069206858.1">
    <property type="nucleotide sequence ID" value="XM_069354787.1"/>
</dbReference>
<evidence type="ECO:0000256" key="7">
    <source>
        <dbReference type="ARBA" id="ARBA00023136"/>
    </source>
</evidence>
<keyword evidence="6 9" id="KW-1133">Transmembrane helix</keyword>
<evidence type="ECO:0000256" key="2">
    <source>
        <dbReference type="ARBA" id="ARBA00005245"/>
    </source>
</evidence>
<evidence type="ECO:0000256" key="9">
    <source>
        <dbReference type="SAM" id="Phobius"/>
    </source>
</evidence>
<proteinExistence type="inferred from homology"/>
<keyword evidence="7 9" id="KW-0472">Membrane</keyword>
<dbReference type="Proteomes" id="UP001565368">
    <property type="component" value="Unassembled WGS sequence"/>
</dbReference>
<dbReference type="GeneID" id="95987369"/>
<dbReference type="InterPro" id="IPR009542">
    <property type="entry name" value="Spc1/SPCS1"/>
</dbReference>
<evidence type="ECO:0000256" key="8">
    <source>
        <dbReference type="ARBA" id="ARBA00045204"/>
    </source>
</evidence>
<evidence type="ECO:0000256" key="5">
    <source>
        <dbReference type="ARBA" id="ARBA00022824"/>
    </source>
</evidence>